<proteinExistence type="predicted"/>
<organism evidence="3 4">
    <name type="scientific">Lactobacillus nasalidis</name>
    <dbReference type="NCBI Taxonomy" id="2797258"/>
    <lineage>
        <taxon>Bacteria</taxon>
        <taxon>Bacillati</taxon>
        <taxon>Bacillota</taxon>
        <taxon>Bacilli</taxon>
        <taxon>Lactobacillales</taxon>
        <taxon>Lactobacillaceae</taxon>
        <taxon>Lactobacillus</taxon>
    </lineage>
</organism>
<comment type="caution">
    <text evidence="3">The sequence shown here is derived from an EMBL/GenBank/DDBJ whole genome shotgun (WGS) entry which is preliminary data.</text>
</comment>
<evidence type="ECO:0000256" key="1">
    <source>
        <dbReference type="ARBA" id="ARBA00023125"/>
    </source>
</evidence>
<dbReference type="InterPro" id="IPR037923">
    <property type="entry name" value="HTH-like"/>
</dbReference>
<accession>A0ABQ3W4M3</accession>
<dbReference type="PROSITE" id="PS01124">
    <property type="entry name" value="HTH_ARAC_FAMILY_2"/>
    <property type="match status" value="1"/>
</dbReference>
<evidence type="ECO:0000313" key="3">
    <source>
        <dbReference type="EMBL" id="GHW00411.1"/>
    </source>
</evidence>
<sequence>MQNDPRLPFYFYHRLGNVKVAEHWHQGIEINCLVKGRDLRFAVNGHTFHFNSGDVWVVNRNLIHSSSGEKGDWEYFGLIIDDDFLVSEFPPSKNWNLNLLGQKSIADPEAYACLVGEVKKIDELMLRPFTEVGRLKILSHFFNVIVLLDQFFNEEEKGESPLETGLVNEVITFIQDNFARDLSAESISRHFHISQMTLNK</sequence>
<reference evidence="4" key="1">
    <citation type="submission" date="2021-01" db="EMBL/GenBank/DDBJ databases">
        <title>Draft genome sequence of Nasalis larvatus strain YZ03.</title>
        <authorList>
            <person name="Suzuki-Hashido N."/>
            <person name="Tsuchida S."/>
            <person name="Hayakawa T."/>
        </authorList>
    </citation>
    <scope>NUCLEOTIDE SEQUENCE [LARGE SCALE GENOMIC DNA]</scope>
    <source>
        <strain evidence="4">YZ03</strain>
    </source>
</reference>
<dbReference type="InterPro" id="IPR003313">
    <property type="entry name" value="AraC-bd"/>
</dbReference>
<dbReference type="SUPFAM" id="SSF51215">
    <property type="entry name" value="Regulatory protein AraC"/>
    <property type="match status" value="1"/>
</dbReference>
<protein>
    <recommendedName>
        <fullName evidence="2">HTH araC/xylS-type domain-containing protein</fullName>
    </recommendedName>
</protein>
<dbReference type="Pfam" id="PF02311">
    <property type="entry name" value="AraC_binding"/>
    <property type="match status" value="1"/>
</dbReference>
<keyword evidence="1" id="KW-0238">DNA-binding</keyword>
<name>A0ABQ3W4M3_9LACO</name>
<dbReference type="InterPro" id="IPR014710">
    <property type="entry name" value="RmlC-like_jellyroll"/>
</dbReference>
<dbReference type="Proteomes" id="UP000616547">
    <property type="component" value="Unassembled WGS sequence"/>
</dbReference>
<feature type="domain" description="HTH araC/xylS-type" evidence="2">
    <location>
        <begin position="168"/>
        <end position="200"/>
    </location>
</feature>
<dbReference type="InterPro" id="IPR018060">
    <property type="entry name" value="HTH_AraC"/>
</dbReference>
<evidence type="ECO:0000313" key="4">
    <source>
        <dbReference type="Proteomes" id="UP000616547"/>
    </source>
</evidence>
<gene>
    <name evidence="3" type="ORF">lacNasYZ03_00980</name>
</gene>
<dbReference type="Gene3D" id="2.60.120.10">
    <property type="entry name" value="Jelly Rolls"/>
    <property type="match status" value="1"/>
</dbReference>
<keyword evidence="4" id="KW-1185">Reference proteome</keyword>
<evidence type="ECO:0000259" key="2">
    <source>
        <dbReference type="PROSITE" id="PS01124"/>
    </source>
</evidence>
<dbReference type="EMBL" id="BOCI01000028">
    <property type="protein sequence ID" value="GHW00411.1"/>
    <property type="molecule type" value="Genomic_DNA"/>
</dbReference>